<sequence>MTPLSCPAAKRLISGWAARTQKRSFSRLKVWTRVRLFRSQTRMVLSSPADRIRSWCGWKRQPLAFWKWPRQVSTSQALVSLMRHSLTRRSSPAETMSGMVGWKATQLTPRSWPSSTNLTTASVLPNMSVWAFWRATWSSKLMAVGALCFLRRPEMSQTRTDWSSEPETTRSSLGWNCAHMA</sequence>
<reference evidence="1 2" key="1">
    <citation type="journal article" date="2024" name="Commun. Biol.">
        <title>Comparative genomic analysis of thermophilic fungi reveals convergent evolutionary adaptations and gene losses.</title>
        <authorList>
            <person name="Steindorff A.S."/>
            <person name="Aguilar-Pontes M.V."/>
            <person name="Robinson A.J."/>
            <person name="Andreopoulos B."/>
            <person name="LaButti K."/>
            <person name="Kuo A."/>
            <person name="Mondo S."/>
            <person name="Riley R."/>
            <person name="Otillar R."/>
            <person name="Haridas S."/>
            <person name="Lipzen A."/>
            <person name="Grimwood J."/>
            <person name="Schmutz J."/>
            <person name="Clum A."/>
            <person name="Reid I.D."/>
            <person name="Moisan M.C."/>
            <person name="Butler G."/>
            <person name="Nguyen T.T.M."/>
            <person name="Dewar K."/>
            <person name="Conant G."/>
            <person name="Drula E."/>
            <person name="Henrissat B."/>
            <person name="Hansel C."/>
            <person name="Singer S."/>
            <person name="Hutchinson M.I."/>
            <person name="de Vries R.P."/>
            <person name="Natvig D.O."/>
            <person name="Powell A.J."/>
            <person name="Tsang A."/>
            <person name="Grigoriev I.V."/>
        </authorList>
    </citation>
    <scope>NUCLEOTIDE SEQUENCE [LARGE SCALE GENOMIC DNA]</scope>
    <source>
        <strain evidence="1 2">ATCC 24622</strain>
    </source>
</reference>
<protein>
    <submittedName>
        <fullName evidence="1">Uncharacterized protein</fullName>
    </submittedName>
</protein>
<proteinExistence type="predicted"/>
<evidence type="ECO:0000313" key="2">
    <source>
        <dbReference type="Proteomes" id="UP001586593"/>
    </source>
</evidence>
<gene>
    <name evidence="1" type="ORF">VTK73DRAFT_1974</name>
</gene>
<organism evidence="1 2">
    <name type="scientific">Phialemonium thermophilum</name>
    <dbReference type="NCBI Taxonomy" id="223376"/>
    <lineage>
        <taxon>Eukaryota</taxon>
        <taxon>Fungi</taxon>
        <taxon>Dikarya</taxon>
        <taxon>Ascomycota</taxon>
        <taxon>Pezizomycotina</taxon>
        <taxon>Sordariomycetes</taxon>
        <taxon>Sordariomycetidae</taxon>
        <taxon>Cephalothecales</taxon>
        <taxon>Cephalothecaceae</taxon>
        <taxon>Phialemonium</taxon>
    </lineage>
</organism>
<dbReference type="EMBL" id="JAZHXJ010001518">
    <property type="protein sequence ID" value="KAL1844713.1"/>
    <property type="molecule type" value="Genomic_DNA"/>
</dbReference>
<keyword evidence="2" id="KW-1185">Reference proteome</keyword>
<dbReference type="Proteomes" id="UP001586593">
    <property type="component" value="Unassembled WGS sequence"/>
</dbReference>
<evidence type="ECO:0000313" key="1">
    <source>
        <dbReference type="EMBL" id="KAL1844713.1"/>
    </source>
</evidence>
<name>A0ABR3VSQ6_9PEZI</name>
<accession>A0ABR3VSQ6</accession>
<comment type="caution">
    <text evidence="1">The sequence shown here is derived from an EMBL/GenBank/DDBJ whole genome shotgun (WGS) entry which is preliminary data.</text>
</comment>